<dbReference type="OrthoDB" id="886739at2"/>
<dbReference type="InterPro" id="IPR037066">
    <property type="entry name" value="Plug_dom_sf"/>
</dbReference>
<accession>A0A1M6D094</accession>
<dbReference type="SUPFAM" id="SSF56935">
    <property type="entry name" value="Porins"/>
    <property type="match status" value="1"/>
</dbReference>
<feature type="domain" description="TonB-dependent receptor plug" evidence="1">
    <location>
        <begin position="45"/>
        <end position="92"/>
    </location>
</feature>
<reference evidence="3" key="1">
    <citation type="submission" date="2016-11" db="EMBL/GenBank/DDBJ databases">
        <authorList>
            <person name="Varghese N."/>
            <person name="Submissions S."/>
        </authorList>
    </citation>
    <scope>NUCLEOTIDE SEQUENCE [LARGE SCALE GENOMIC DNA]</scope>
    <source>
        <strain evidence="3">DSM 18829</strain>
    </source>
</reference>
<dbReference type="STRING" id="415425.SAMN05444363_1187"/>
<dbReference type="Proteomes" id="UP000184488">
    <property type="component" value="Unassembled WGS sequence"/>
</dbReference>
<proteinExistence type="predicted"/>
<dbReference type="Gene3D" id="2.170.130.10">
    <property type="entry name" value="TonB-dependent receptor, plug domain"/>
    <property type="match status" value="1"/>
</dbReference>
<evidence type="ECO:0000259" key="1">
    <source>
        <dbReference type="Pfam" id="PF07715"/>
    </source>
</evidence>
<dbReference type="InterPro" id="IPR012910">
    <property type="entry name" value="Plug_dom"/>
</dbReference>
<organism evidence="2 3">
    <name type="scientific">Flavobacterium terrae</name>
    <dbReference type="NCBI Taxonomy" id="415425"/>
    <lineage>
        <taxon>Bacteria</taxon>
        <taxon>Pseudomonadati</taxon>
        <taxon>Bacteroidota</taxon>
        <taxon>Flavobacteriia</taxon>
        <taxon>Flavobacteriales</taxon>
        <taxon>Flavobacteriaceae</taxon>
        <taxon>Flavobacterium</taxon>
    </lineage>
</organism>
<protein>
    <submittedName>
        <fullName evidence="2">TonB-dependent Receptor Plug Domain</fullName>
    </submittedName>
</protein>
<dbReference type="Pfam" id="PF07715">
    <property type="entry name" value="Plug"/>
    <property type="match status" value="1"/>
</dbReference>
<sequence>MKSVKLFSLAITMFFSIITFGQEKRDSILNVKRDNVRFCTPNNKNLALIVIDGHFANAKLVEMINPNDIKSVEVLKRDKAKAKYGEKAENGIIIITSKLSRRKLKKLLKQTEIKNI</sequence>
<dbReference type="EMBL" id="FQZI01000002">
    <property type="protein sequence ID" value="SHI66630.1"/>
    <property type="molecule type" value="Genomic_DNA"/>
</dbReference>
<dbReference type="AlphaFoldDB" id="A0A1M6D094"/>
<name>A0A1M6D094_9FLAO</name>
<evidence type="ECO:0000313" key="3">
    <source>
        <dbReference type="Proteomes" id="UP000184488"/>
    </source>
</evidence>
<keyword evidence="2" id="KW-0675">Receptor</keyword>
<dbReference type="RefSeq" id="WP_084127119.1">
    <property type="nucleotide sequence ID" value="NZ_FQZI01000002.1"/>
</dbReference>
<evidence type="ECO:0000313" key="2">
    <source>
        <dbReference type="EMBL" id="SHI66630.1"/>
    </source>
</evidence>
<gene>
    <name evidence="2" type="ORF">SAMN05444363_1187</name>
</gene>
<keyword evidence="3" id="KW-1185">Reference proteome</keyword>